<evidence type="ECO:0000256" key="1">
    <source>
        <dbReference type="SAM" id="Phobius"/>
    </source>
</evidence>
<dbReference type="EnsemblPlants" id="KRH21622">
    <property type="protein sequence ID" value="KRH21622"/>
    <property type="gene ID" value="GLYMA_13G249500"/>
</dbReference>
<evidence type="ECO:0000313" key="4">
    <source>
        <dbReference type="Proteomes" id="UP000008827"/>
    </source>
</evidence>
<dbReference type="EMBL" id="CM000846">
    <property type="protein sequence ID" value="KRH21622.1"/>
    <property type="molecule type" value="Genomic_DNA"/>
</dbReference>
<protein>
    <submittedName>
        <fullName evidence="2 3">Uncharacterized protein</fullName>
    </submittedName>
</protein>
<dbReference type="Proteomes" id="UP000008827">
    <property type="component" value="Chromosome 13"/>
</dbReference>
<evidence type="ECO:0000313" key="2">
    <source>
        <dbReference type="EMBL" id="KRH21622.1"/>
    </source>
</evidence>
<dbReference type="InParanoid" id="A0A0R0GTW8"/>
<accession>A0A0R0GTW8</accession>
<reference evidence="3" key="2">
    <citation type="submission" date="2018-02" db="UniProtKB">
        <authorList>
            <consortium name="EnsemblPlants"/>
        </authorList>
    </citation>
    <scope>IDENTIFICATION</scope>
    <source>
        <strain evidence="3">Williams 82</strain>
    </source>
</reference>
<keyword evidence="1" id="KW-1133">Transmembrane helix</keyword>
<dbReference type="AlphaFoldDB" id="A0A0R0GTW8"/>
<proteinExistence type="predicted"/>
<keyword evidence="4" id="KW-1185">Reference proteome</keyword>
<gene>
    <name evidence="2" type="ORF">GLYMA_13G249500</name>
</gene>
<keyword evidence="1" id="KW-0472">Membrane</keyword>
<organism evidence="2">
    <name type="scientific">Glycine max</name>
    <name type="common">Soybean</name>
    <name type="synonym">Glycine hispida</name>
    <dbReference type="NCBI Taxonomy" id="3847"/>
    <lineage>
        <taxon>Eukaryota</taxon>
        <taxon>Viridiplantae</taxon>
        <taxon>Streptophyta</taxon>
        <taxon>Embryophyta</taxon>
        <taxon>Tracheophyta</taxon>
        <taxon>Spermatophyta</taxon>
        <taxon>Magnoliopsida</taxon>
        <taxon>eudicotyledons</taxon>
        <taxon>Gunneridae</taxon>
        <taxon>Pentapetalae</taxon>
        <taxon>rosids</taxon>
        <taxon>fabids</taxon>
        <taxon>Fabales</taxon>
        <taxon>Fabaceae</taxon>
        <taxon>Papilionoideae</taxon>
        <taxon>50 kb inversion clade</taxon>
        <taxon>NPAAA clade</taxon>
        <taxon>indigoferoid/millettioid clade</taxon>
        <taxon>Phaseoleae</taxon>
        <taxon>Glycine</taxon>
        <taxon>Glycine subgen. Soja</taxon>
    </lineage>
</organism>
<dbReference type="Gramene" id="KRH21622">
    <property type="protein sequence ID" value="KRH21622"/>
    <property type="gene ID" value="GLYMA_13G249500"/>
</dbReference>
<keyword evidence="1" id="KW-0812">Transmembrane</keyword>
<sequence length="66" mass="8113">MIFGHSLITNTSSNFYHFSLYPFFFFMTRKNFSFLEGALYFFLLYHIRCYTSIYFFYYCFVSPNAK</sequence>
<name>A0A0R0GTW8_SOYBN</name>
<feature type="transmembrane region" description="Helical" evidence="1">
    <location>
        <begin position="38"/>
        <end position="60"/>
    </location>
</feature>
<reference evidence="2 3" key="1">
    <citation type="journal article" date="2010" name="Nature">
        <title>Genome sequence of the palaeopolyploid soybean.</title>
        <authorList>
            <person name="Schmutz J."/>
            <person name="Cannon S.B."/>
            <person name="Schlueter J."/>
            <person name="Ma J."/>
            <person name="Mitros T."/>
            <person name="Nelson W."/>
            <person name="Hyten D.L."/>
            <person name="Song Q."/>
            <person name="Thelen J.J."/>
            <person name="Cheng J."/>
            <person name="Xu D."/>
            <person name="Hellsten U."/>
            <person name="May G.D."/>
            <person name="Yu Y."/>
            <person name="Sakurai T."/>
            <person name="Umezawa T."/>
            <person name="Bhattacharyya M.K."/>
            <person name="Sandhu D."/>
            <person name="Valliyodan B."/>
            <person name="Lindquist E."/>
            <person name="Peto M."/>
            <person name="Grant D."/>
            <person name="Shu S."/>
            <person name="Goodstein D."/>
            <person name="Barry K."/>
            <person name="Futrell-Griggs M."/>
            <person name="Abernathy B."/>
            <person name="Du J."/>
            <person name="Tian Z."/>
            <person name="Zhu L."/>
            <person name="Gill N."/>
            <person name="Joshi T."/>
            <person name="Libault M."/>
            <person name="Sethuraman A."/>
            <person name="Zhang X.-C."/>
            <person name="Shinozaki K."/>
            <person name="Nguyen H.T."/>
            <person name="Wing R.A."/>
            <person name="Cregan P."/>
            <person name="Specht J."/>
            <person name="Grimwood J."/>
            <person name="Rokhsar D."/>
            <person name="Stacey G."/>
            <person name="Shoemaker R.C."/>
            <person name="Jackson S.A."/>
        </authorList>
    </citation>
    <scope>NUCLEOTIDE SEQUENCE [LARGE SCALE GENOMIC DNA]</scope>
    <source>
        <strain evidence="3">cv. Williams 82</strain>
        <tissue evidence="2">Callus</tissue>
    </source>
</reference>
<reference evidence="2" key="3">
    <citation type="submission" date="2018-07" db="EMBL/GenBank/DDBJ databases">
        <title>WGS assembly of Glycine max.</title>
        <authorList>
            <person name="Schmutz J."/>
            <person name="Cannon S."/>
            <person name="Schlueter J."/>
            <person name="Ma J."/>
            <person name="Mitros T."/>
            <person name="Nelson W."/>
            <person name="Hyten D."/>
            <person name="Song Q."/>
            <person name="Thelen J."/>
            <person name="Cheng J."/>
            <person name="Xu D."/>
            <person name="Hellsten U."/>
            <person name="May G."/>
            <person name="Yu Y."/>
            <person name="Sakurai T."/>
            <person name="Umezawa T."/>
            <person name="Bhattacharyya M."/>
            <person name="Sandhu D."/>
            <person name="Valliyodan B."/>
            <person name="Lindquist E."/>
            <person name="Peto M."/>
            <person name="Grant D."/>
            <person name="Shu S."/>
            <person name="Goodstein D."/>
            <person name="Barry K."/>
            <person name="Futrell-Griggs M."/>
            <person name="Abernathy B."/>
            <person name="Du J."/>
            <person name="Tian Z."/>
            <person name="Zhu L."/>
            <person name="Gill N."/>
            <person name="Joshi T."/>
            <person name="Libault M."/>
            <person name="Sethuraman A."/>
            <person name="Zhang X."/>
            <person name="Shinozaki K."/>
            <person name="Nguyen H."/>
            <person name="Wing R."/>
            <person name="Cregan P."/>
            <person name="Specht J."/>
            <person name="Grimwood J."/>
            <person name="Rokhsar D."/>
            <person name="Stacey G."/>
            <person name="Shoemaker R."/>
            <person name="Jackson S."/>
        </authorList>
    </citation>
    <scope>NUCLEOTIDE SEQUENCE</scope>
    <source>
        <tissue evidence="2">Callus</tissue>
    </source>
</reference>
<evidence type="ECO:0000313" key="3">
    <source>
        <dbReference type="EnsemblPlants" id="KRH21622"/>
    </source>
</evidence>